<keyword evidence="1" id="KW-1133">Transmembrane helix</keyword>
<feature type="transmembrane region" description="Helical" evidence="1">
    <location>
        <begin position="84"/>
        <end position="102"/>
    </location>
</feature>
<dbReference type="Gene3D" id="1.10.3730.20">
    <property type="match status" value="1"/>
</dbReference>
<evidence type="ECO:0000256" key="1">
    <source>
        <dbReference type="SAM" id="Phobius"/>
    </source>
</evidence>
<feature type="transmembrane region" description="Helical" evidence="1">
    <location>
        <begin position="17"/>
        <end position="38"/>
    </location>
</feature>
<evidence type="ECO:0000259" key="2">
    <source>
        <dbReference type="Pfam" id="PF00892"/>
    </source>
</evidence>
<dbReference type="PANTHER" id="PTHR22911">
    <property type="entry name" value="ACYL-MALONYL CONDENSING ENZYME-RELATED"/>
    <property type="match status" value="1"/>
</dbReference>
<dbReference type="Pfam" id="PF00892">
    <property type="entry name" value="EamA"/>
    <property type="match status" value="2"/>
</dbReference>
<dbReference type="EMBL" id="JAUSVU010000034">
    <property type="protein sequence ID" value="MDQ0536914.1"/>
    <property type="molecule type" value="Genomic_DNA"/>
</dbReference>
<proteinExistence type="predicted"/>
<feature type="domain" description="EamA" evidence="2">
    <location>
        <begin position="22"/>
        <end position="151"/>
    </location>
</feature>
<evidence type="ECO:0000313" key="4">
    <source>
        <dbReference type="Proteomes" id="UP001244552"/>
    </source>
</evidence>
<feature type="transmembrane region" description="Helical" evidence="1">
    <location>
        <begin position="274"/>
        <end position="291"/>
    </location>
</feature>
<feature type="domain" description="EamA" evidence="2">
    <location>
        <begin position="163"/>
        <end position="286"/>
    </location>
</feature>
<reference evidence="3 4" key="1">
    <citation type="submission" date="2023-07" db="EMBL/GenBank/DDBJ databases">
        <title>Genomic Encyclopedia of Type Strains, Phase IV (KMG-IV): sequencing the most valuable type-strain genomes for metagenomic binning, comparative biology and taxonomic classification.</title>
        <authorList>
            <person name="Goeker M."/>
        </authorList>
    </citation>
    <scope>NUCLEOTIDE SEQUENCE [LARGE SCALE GENOMIC DNA]</scope>
    <source>
        <strain evidence="3 4">DSM 19922</strain>
    </source>
</reference>
<comment type="caution">
    <text evidence="3">The sequence shown here is derived from an EMBL/GenBank/DDBJ whole genome shotgun (WGS) entry which is preliminary data.</text>
</comment>
<feature type="transmembrane region" description="Helical" evidence="1">
    <location>
        <begin position="108"/>
        <end position="130"/>
    </location>
</feature>
<dbReference type="SUPFAM" id="SSF103481">
    <property type="entry name" value="Multidrug resistance efflux transporter EmrE"/>
    <property type="match status" value="2"/>
</dbReference>
<keyword evidence="1" id="KW-0812">Transmembrane</keyword>
<name>A0ABU0MUB9_9PROT</name>
<evidence type="ECO:0000313" key="3">
    <source>
        <dbReference type="EMBL" id="MDQ0536914.1"/>
    </source>
</evidence>
<protein>
    <submittedName>
        <fullName evidence="3">Drug/metabolite transporter (DMT)-like permease</fullName>
    </submittedName>
</protein>
<dbReference type="Proteomes" id="UP001244552">
    <property type="component" value="Unassembled WGS sequence"/>
</dbReference>
<feature type="transmembrane region" description="Helical" evidence="1">
    <location>
        <begin position="50"/>
        <end position="72"/>
    </location>
</feature>
<keyword evidence="1" id="KW-0472">Membrane</keyword>
<feature type="transmembrane region" description="Helical" evidence="1">
    <location>
        <begin position="137"/>
        <end position="154"/>
    </location>
</feature>
<feature type="transmembrane region" description="Helical" evidence="1">
    <location>
        <begin position="218"/>
        <end position="237"/>
    </location>
</feature>
<organism evidence="3 4">
    <name type="scientific">Azospirillum picis</name>
    <dbReference type="NCBI Taxonomy" id="488438"/>
    <lineage>
        <taxon>Bacteria</taxon>
        <taxon>Pseudomonadati</taxon>
        <taxon>Pseudomonadota</taxon>
        <taxon>Alphaproteobacteria</taxon>
        <taxon>Rhodospirillales</taxon>
        <taxon>Azospirillaceae</taxon>
        <taxon>Azospirillum</taxon>
    </lineage>
</organism>
<keyword evidence="4" id="KW-1185">Reference proteome</keyword>
<feature type="transmembrane region" description="Helical" evidence="1">
    <location>
        <begin position="249"/>
        <end position="268"/>
    </location>
</feature>
<feature type="transmembrane region" description="Helical" evidence="1">
    <location>
        <begin position="160"/>
        <end position="180"/>
    </location>
</feature>
<gene>
    <name evidence="3" type="ORF">QO018_005812</name>
</gene>
<dbReference type="InterPro" id="IPR000620">
    <property type="entry name" value="EamA_dom"/>
</dbReference>
<feature type="transmembrane region" description="Helical" evidence="1">
    <location>
        <begin position="192"/>
        <end position="212"/>
    </location>
</feature>
<accession>A0ABU0MUB9</accession>
<dbReference type="InterPro" id="IPR037185">
    <property type="entry name" value="EmrE-like"/>
</dbReference>
<sequence>MTDADSAELLPAEADSVPYAVGCFLGAILLFAAMDTLIKLLTADYPVPQLMFVRSLVAFLLVGGYTLVRGGGLAAMRTRRPWGHVWRAFAGLISMGCFFYAFRELPLAEVYVLSFAGPLFITALSGPLLGEPVGWRRWAAVVVGFGGVVVMAQPSAGAPLVPVLVGLVAALFYALAALAVRGLSRTETSVSIVLYLLLTTTVVSGAIAVPVWTAPSAAALGLMALVGTLGAGAQVLLTQAFRRAPPSVVAPFEYTGMVWASLFGWMVFGDLPTVPVLAGAMVIIGSGLYILHRETVVARRRLGGRQGGRLGHRIWLPLPPREREGAHAEHGKGEG</sequence>
<dbReference type="PANTHER" id="PTHR22911:SF103">
    <property type="entry name" value="BLR2811 PROTEIN"/>
    <property type="match status" value="1"/>
</dbReference>
<dbReference type="RefSeq" id="WP_246513738.1">
    <property type="nucleotide sequence ID" value="NZ_JAGINO010000034.1"/>
</dbReference>